<feature type="region of interest" description="Disordered" evidence="1">
    <location>
        <begin position="1"/>
        <end position="34"/>
    </location>
</feature>
<evidence type="ECO:0000313" key="3">
    <source>
        <dbReference type="Proteomes" id="UP000255291"/>
    </source>
</evidence>
<feature type="compositionally biased region" description="Low complexity" evidence="1">
    <location>
        <begin position="19"/>
        <end position="31"/>
    </location>
</feature>
<proteinExistence type="predicted"/>
<protein>
    <submittedName>
        <fullName evidence="2">Uncharacterized protein</fullName>
    </submittedName>
</protein>
<gene>
    <name evidence="2" type="ORF">DXF87_24310</name>
</gene>
<evidence type="ECO:0000313" key="2">
    <source>
        <dbReference type="EMBL" id="RDT56858.1"/>
    </source>
</evidence>
<reference evidence="2 3" key="1">
    <citation type="submission" date="2018-07" db="EMBL/GenBank/DDBJ databases">
        <title>The use of a cohorting ward and systematic surveillance cultures for the control of a Klebsiella pneumoniae carbapenemase (KPC)-producing Enterobacteriaceae outbreak.</title>
        <authorList>
            <person name="Doi Y."/>
        </authorList>
    </citation>
    <scope>NUCLEOTIDE SEQUENCE [LARGE SCALE GENOMIC DNA]</scope>
    <source>
        <strain evidence="2 3">1-RC-17-04017</strain>
    </source>
</reference>
<sequence>MAAFSYPATFPPQMRHTRTTTQGHQRTGNNQDSAVTACSDDNFNYYAPPLARNAFPATPARFMSLF</sequence>
<dbReference type="Proteomes" id="UP000255291">
    <property type="component" value="Unassembled WGS sequence"/>
</dbReference>
<comment type="caution">
    <text evidence="2">The sequence shown here is derived from an EMBL/GenBank/DDBJ whole genome shotgun (WGS) entry which is preliminary data.</text>
</comment>
<name>A0ABD7GPW5_9ENTR</name>
<dbReference type="EMBL" id="QRBW01000091">
    <property type="protein sequence ID" value="RDT56858.1"/>
    <property type="molecule type" value="Genomic_DNA"/>
</dbReference>
<dbReference type="AlphaFoldDB" id="A0ABD7GPW5"/>
<accession>A0ABD7GPW5</accession>
<evidence type="ECO:0000256" key="1">
    <source>
        <dbReference type="SAM" id="MobiDB-lite"/>
    </source>
</evidence>
<organism evidence="2 3">
    <name type="scientific">Enterobacter roggenkampii</name>
    <dbReference type="NCBI Taxonomy" id="1812935"/>
    <lineage>
        <taxon>Bacteria</taxon>
        <taxon>Pseudomonadati</taxon>
        <taxon>Pseudomonadota</taxon>
        <taxon>Gammaproteobacteria</taxon>
        <taxon>Enterobacterales</taxon>
        <taxon>Enterobacteriaceae</taxon>
        <taxon>Enterobacter</taxon>
        <taxon>Enterobacter cloacae complex</taxon>
    </lineage>
</organism>